<dbReference type="EMBL" id="NSIT01000087">
    <property type="protein sequence ID" value="PJE79201.1"/>
    <property type="molecule type" value="Genomic_DNA"/>
</dbReference>
<dbReference type="SUPFAM" id="SSF53800">
    <property type="entry name" value="Chelatase"/>
    <property type="match status" value="1"/>
</dbReference>
<dbReference type="EC" id="4.99.1.4" evidence="3"/>
<dbReference type="Pfam" id="PF01903">
    <property type="entry name" value="CbiX"/>
    <property type="match status" value="1"/>
</dbReference>
<reference evidence="3" key="1">
    <citation type="journal article" date="2017" name="Appl. Environ. Microbiol.">
        <title>Molecular characterization of an Endozoicomonas-like organism causing infection in king scallop Pecten maximus L.</title>
        <authorList>
            <person name="Cano I."/>
            <person name="van Aerle R."/>
            <person name="Ross S."/>
            <person name="Verner-Jeffreys D.W."/>
            <person name="Paley R.K."/>
            <person name="Rimmer G."/>
            <person name="Ryder D."/>
            <person name="Hooper P."/>
            <person name="Stone D."/>
            <person name="Feist S.W."/>
        </authorList>
    </citation>
    <scope>NUCLEOTIDE SEQUENCE</scope>
</reference>
<keyword evidence="1" id="KW-0479">Metal-binding</keyword>
<dbReference type="CDD" id="cd03416">
    <property type="entry name" value="CbiX_SirB_N"/>
    <property type="match status" value="1"/>
</dbReference>
<dbReference type="PANTHER" id="PTHR33542">
    <property type="entry name" value="SIROHYDROCHLORIN FERROCHELATASE, CHLOROPLASTIC"/>
    <property type="match status" value="1"/>
</dbReference>
<sequence>MKQAFLIIGHGSRLKEGNQDFDNIIHQVIKHHPEALIYGAHMAHAQPSIETQVNRLYHQEVRKIIIIPYFLYGGSHIKQRIPSLLEQLCTKLPGLSYEIKPTLNQNPAVIKALSENITDQ</sequence>
<dbReference type="GO" id="GO:0051266">
    <property type="term" value="F:sirohydrochlorin ferrochelatase activity"/>
    <property type="evidence" value="ECO:0007669"/>
    <property type="project" value="UniProtKB-EC"/>
</dbReference>
<evidence type="ECO:0000256" key="1">
    <source>
        <dbReference type="ARBA" id="ARBA00022723"/>
    </source>
</evidence>
<dbReference type="InterPro" id="IPR002762">
    <property type="entry name" value="CbiX-like"/>
</dbReference>
<proteinExistence type="predicted"/>
<name>A0A2H9T7J3_9ZZZZ</name>
<comment type="caution">
    <text evidence="3">The sequence shown here is derived from an EMBL/GenBank/DDBJ whole genome shotgun (WGS) entry which is preliminary data.</text>
</comment>
<dbReference type="InterPro" id="IPR050963">
    <property type="entry name" value="Sirohydro_Cobaltochel/CbiX"/>
</dbReference>
<gene>
    <name evidence="3" type="primary">sirB</name>
    <name evidence="3" type="ORF">CI610_01820</name>
</gene>
<dbReference type="PANTHER" id="PTHR33542:SF3">
    <property type="entry name" value="SIROHYDROCHLORIN FERROCHELATASE, CHLOROPLASTIC"/>
    <property type="match status" value="1"/>
</dbReference>
<dbReference type="GO" id="GO:0046872">
    <property type="term" value="F:metal ion binding"/>
    <property type="evidence" value="ECO:0007669"/>
    <property type="project" value="UniProtKB-KW"/>
</dbReference>
<dbReference type="Gene3D" id="3.40.50.1400">
    <property type="match status" value="1"/>
</dbReference>
<keyword evidence="2 3" id="KW-0456">Lyase</keyword>
<evidence type="ECO:0000313" key="3">
    <source>
        <dbReference type="EMBL" id="PJE79201.1"/>
    </source>
</evidence>
<protein>
    <submittedName>
        <fullName evidence="3">Sirohydrochlorin ferrochelatase</fullName>
        <ecNumber evidence="3">4.99.1.4</ecNumber>
    </submittedName>
</protein>
<organism evidence="3">
    <name type="scientific">invertebrate metagenome</name>
    <dbReference type="NCBI Taxonomy" id="1711999"/>
    <lineage>
        <taxon>unclassified sequences</taxon>
        <taxon>metagenomes</taxon>
        <taxon>organismal metagenomes</taxon>
    </lineage>
</organism>
<dbReference type="AlphaFoldDB" id="A0A2H9T7J3"/>
<accession>A0A2H9T7J3</accession>
<evidence type="ECO:0000256" key="2">
    <source>
        <dbReference type="ARBA" id="ARBA00023239"/>
    </source>
</evidence>